<dbReference type="PANTHER" id="PTHR24304">
    <property type="entry name" value="CYTOCHROME P450 FAMILY 7"/>
    <property type="match status" value="1"/>
</dbReference>
<evidence type="ECO:0000256" key="2">
    <source>
        <dbReference type="ARBA" id="ARBA00022617"/>
    </source>
</evidence>
<name>A0A8K0RFJ8_9PLEO</name>
<dbReference type="AlphaFoldDB" id="A0A8K0RFJ8"/>
<dbReference type="InterPro" id="IPR001128">
    <property type="entry name" value="Cyt_P450"/>
</dbReference>
<keyword evidence="7" id="KW-1185">Reference proteome</keyword>
<dbReference type="InterPro" id="IPR050529">
    <property type="entry name" value="CYP450_sterol_14alpha_dmase"/>
</dbReference>
<dbReference type="GO" id="GO:0016705">
    <property type="term" value="F:oxidoreductase activity, acting on paired donors, with incorporation or reduction of molecular oxygen"/>
    <property type="evidence" value="ECO:0007669"/>
    <property type="project" value="InterPro"/>
</dbReference>
<reference evidence="6" key="1">
    <citation type="journal article" date="2021" name="Nat. Commun.">
        <title>Genetic determinants of endophytism in the Arabidopsis root mycobiome.</title>
        <authorList>
            <person name="Mesny F."/>
            <person name="Miyauchi S."/>
            <person name="Thiergart T."/>
            <person name="Pickel B."/>
            <person name="Atanasova L."/>
            <person name="Karlsson M."/>
            <person name="Huettel B."/>
            <person name="Barry K.W."/>
            <person name="Haridas S."/>
            <person name="Chen C."/>
            <person name="Bauer D."/>
            <person name="Andreopoulos W."/>
            <person name="Pangilinan J."/>
            <person name="LaButti K."/>
            <person name="Riley R."/>
            <person name="Lipzen A."/>
            <person name="Clum A."/>
            <person name="Drula E."/>
            <person name="Henrissat B."/>
            <person name="Kohler A."/>
            <person name="Grigoriev I.V."/>
            <person name="Martin F.M."/>
            <person name="Hacquard S."/>
        </authorList>
    </citation>
    <scope>NUCLEOTIDE SEQUENCE</scope>
    <source>
        <strain evidence="6">MPI-SDFR-AT-0120</strain>
    </source>
</reference>
<dbReference type="GO" id="GO:0008395">
    <property type="term" value="F:steroid hydroxylase activity"/>
    <property type="evidence" value="ECO:0007669"/>
    <property type="project" value="TreeGrafter"/>
</dbReference>
<evidence type="ECO:0000313" key="7">
    <source>
        <dbReference type="Proteomes" id="UP000813461"/>
    </source>
</evidence>
<dbReference type="SUPFAM" id="SSF48264">
    <property type="entry name" value="Cytochrome P450"/>
    <property type="match status" value="1"/>
</dbReference>
<dbReference type="InterPro" id="IPR036396">
    <property type="entry name" value="Cyt_P450_sf"/>
</dbReference>
<keyword evidence="4" id="KW-0408">Iron</keyword>
<evidence type="ECO:0000256" key="3">
    <source>
        <dbReference type="ARBA" id="ARBA00022723"/>
    </source>
</evidence>
<keyword evidence="5" id="KW-0812">Transmembrane</keyword>
<keyword evidence="5" id="KW-0472">Membrane</keyword>
<proteinExistence type="inferred from homology"/>
<keyword evidence="2" id="KW-0349">Heme</keyword>
<evidence type="ECO:0000256" key="1">
    <source>
        <dbReference type="ARBA" id="ARBA00010617"/>
    </source>
</evidence>
<feature type="transmembrane region" description="Helical" evidence="5">
    <location>
        <begin position="6"/>
        <end position="30"/>
    </location>
</feature>
<keyword evidence="5" id="KW-1133">Transmembrane helix</keyword>
<organism evidence="6 7">
    <name type="scientific">Paraphoma chrysanthemicola</name>
    <dbReference type="NCBI Taxonomy" id="798071"/>
    <lineage>
        <taxon>Eukaryota</taxon>
        <taxon>Fungi</taxon>
        <taxon>Dikarya</taxon>
        <taxon>Ascomycota</taxon>
        <taxon>Pezizomycotina</taxon>
        <taxon>Dothideomycetes</taxon>
        <taxon>Pleosporomycetidae</taxon>
        <taxon>Pleosporales</taxon>
        <taxon>Pleosporineae</taxon>
        <taxon>Phaeosphaeriaceae</taxon>
        <taxon>Paraphoma</taxon>
    </lineage>
</organism>
<evidence type="ECO:0000313" key="6">
    <source>
        <dbReference type="EMBL" id="KAH7092141.1"/>
    </source>
</evidence>
<dbReference type="EMBL" id="JAGMVJ010000003">
    <property type="protein sequence ID" value="KAH7092141.1"/>
    <property type="molecule type" value="Genomic_DNA"/>
</dbReference>
<dbReference type="Proteomes" id="UP000813461">
    <property type="component" value="Unassembled WGS sequence"/>
</dbReference>
<comment type="caution">
    <text evidence="6">The sequence shown here is derived from an EMBL/GenBank/DDBJ whole genome shotgun (WGS) entry which is preliminary data.</text>
</comment>
<accession>A0A8K0RFJ8</accession>
<evidence type="ECO:0000256" key="4">
    <source>
        <dbReference type="ARBA" id="ARBA00023004"/>
    </source>
</evidence>
<dbReference type="Pfam" id="PF00067">
    <property type="entry name" value="p450"/>
    <property type="match status" value="1"/>
</dbReference>
<dbReference type="GO" id="GO:0020037">
    <property type="term" value="F:heme binding"/>
    <property type="evidence" value="ECO:0007669"/>
    <property type="project" value="InterPro"/>
</dbReference>
<sequence>MLHGQTALFSVAALIVLPFFTYYVTTLLFYRRVRSNECKKTPPTIPFYVPGVFHAFSLATSGPQEYIAQLMKDYGDFVPFLIKAGPQPFLIVRDPVHVKKALTASQHRPISIAHVEMLDKVFAISPSVLNKYTGKGASEAEKPALENAYVALTQKYLAGESLSALAESYISILSDNLHNKMFQAVTWTLIENSWEFFRQVITRCILQSLLGTDVFKQYPGIIRDYWTFAEAIDGFLPGMPRYWVPSAANQVRERLLRGIEKWLKANHSGSDFARLEESDPVLDNLKGAKFIQERDHVLANAEGFDLTSRAAEILSVIHEANSTLVSCTLWTSLEVMRREQLAKQLATSITRYSPSQGATWNIYDLTNIPIMDSLLAESFRLRTATTVAHIDYQSLQLDEHWTVPRKTPAILLSQDVALNTKAWAESRPRTVEKSLDTYWAERFLVPSRAASKANQRGQRNDVGGTAFSIEGLEHLNIGCTQRYLLGHDYFRTMHAATLAILFNEFELQLCDPELFDELLPPVRGVAFGILKPIEQVEVRIRKRKST</sequence>
<dbReference type="PANTHER" id="PTHR24304:SF2">
    <property type="entry name" value="24-HYDROXYCHOLESTEROL 7-ALPHA-HYDROXYLASE"/>
    <property type="match status" value="1"/>
</dbReference>
<dbReference type="Gene3D" id="1.10.630.10">
    <property type="entry name" value="Cytochrome P450"/>
    <property type="match status" value="1"/>
</dbReference>
<comment type="similarity">
    <text evidence="1">Belongs to the cytochrome P450 family.</text>
</comment>
<keyword evidence="3" id="KW-0479">Metal-binding</keyword>
<dbReference type="OrthoDB" id="3366823at2759"/>
<evidence type="ECO:0000256" key="5">
    <source>
        <dbReference type="SAM" id="Phobius"/>
    </source>
</evidence>
<gene>
    <name evidence="6" type="ORF">FB567DRAFT_232022</name>
</gene>
<dbReference type="GO" id="GO:0005506">
    <property type="term" value="F:iron ion binding"/>
    <property type="evidence" value="ECO:0007669"/>
    <property type="project" value="InterPro"/>
</dbReference>
<protein>
    <submittedName>
        <fullName evidence="6">Cytochrome P450</fullName>
    </submittedName>
</protein>